<dbReference type="InterPro" id="IPR035810">
    <property type="entry name" value="PEBP_euk"/>
</dbReference>
<name>A0A9W6YSD7_AMBMO</name>
<dbReference type="Pfam" id="PF01161">
    <property type="entry name" value="PBP"/>
    <property type="match status" value="1"/>
</dbReference>
<dbReference type="Gene3D" id="3.90.280.10">
    <property type="entry name" value="PEBP-like"/>
    <property type="match status" value="1"/>
</dbReference>
<evidence type="ECO:0000313" key="1">
    <source>
        <dbReference type="EMBL" id="GMG21094.1"/>
    </source>
</evidence>
<dbReference type="InterPro" id="IPR008914">
    <property type="entry name" value="PEBP"/>
</dbReference>
<accession>A0A9W6YSD7</accession>
<dbReference type="InterPro" id="IPR036610">
    <property type="entry name" value="PEBP-like_sf"/>
</dbReference>
<dbReference type="GO" id="GO:0005543">
    <property type="term" value="F:phospholipid binding"/>
    <property type="evidence" value="ECO:0007669"/>
    <property type="project" value="TreeGrafter"/>
</dbReference>
<dbReference type="OrthoDB" id="2506647at2759"/>
<dbReference type="GO" id="GO:0030162">
    <property type="term" value="P:regulation of proteolysis"/>
    <property type="evidence" value="ECO:0007669"/>
    <property type="project" value="TreeGrafter"/>
</dbReference>
<dbReference type="AlphaFoldDB" id="A0A9W6YSD7"/>
<dbReference type="SUPFAM" id="SSF49777">
    <property type="entry name" value="PEBP-like"/>
    <property type="match status" value="1"/>
</dbReference>
<organism evidence="1 2">
    <name type="scientific">Ambrosiozyma monospora</name>
    <name type="common">Yeast</name>
    <name type="synonym">Endomycopsis monosporus</name>
    <dbReference type="NCBI Taxonomy" id="43982"/>
    <lineage>
        <taxon>Eukaryota</taxon>
        <taxon>Fungi</taxon>
        <taxon>Dikarya</taxon>
        <taxon>Ascomycota</taxon>
        <taxon>Saccharomycotina</taxon>
        <taxon>Pichiomycetes</taxon>
        <taxon>Pichiales</taxon>
        <taxon>Pichiaceae</taxon>
        <taxon>Ambrosiozyma</taxon>
    </lineage>
</organism>
<dbReference type="PANTHER" id="PTHR11362:SF148">
    <property type="entry name" value="CARBOXYPEPTIDASE Y INHIBITOR"/>
    <property type="match status" value="1"/>
</dbReference>
<comment type="caution">
    <text evidence="1">The sequence shown here is derived from an EMBL/GenBank/DDBJ whole genome shotgun (WGS) entry which is preliminary data.</text>
</comment>
<protein>
    <submittedName>
        <fullName evidence="1">Unnamed protein product</fullName>
    </submittedName>
</protein>
<proteinExistence type="predicted"/>
<gene>
    <name evidence="1" type="ORF">Amon01_000172400</name>
</gene>
<dbReference type="Proteomes" id="UP001165063">
    <property type="component" value="Unassembled WGS sequence"/>
</dbReference>
<dbReference type="GO" id="GO:0046578">
    <property type="term" value="P:regulation of Ras protein signal transduction"/>
    <property type="evidence" value="ECO:0007669"/>
    <property type="project" value="TreeGrafter"/>
</dbReference>
<reference evidence="1" key="1">
    <citation type="submission" date="2023-04" db="EMBL/GenBank/DDBJ databases">
        <title>Ambrosiozyma monospora NBRC 1965.</title>
        <authorList>
            <person name="Ichikawa N."/>
            <person name="Sato H."/>
            <person name="Tonouchi N."/>
        </authorList>
    </citation>
    <scope>NUCLEOTIDE SEQUENCE</scope>
    <source>
        <strain evidence="1">NBRC 1965</strain>
    </source>
</reference>
<dbReference type="GO" id="GO:0030414">
    <property type="term" value="F:peptidase inhibitor activity"/>
    <property type="evidence" value="ECO:0007669"/>
    <property type="project" value="TreeGrafter"/>
</dbReference>
<dbReference type="CDD" id="cd00866">
    <property type="entry name" value="PEBP_euk"/>
    <property type="match status" value="1"/>
</dbReference>
<dbReference type="EMBL" id="BSXU01000551">
    <property type="protein sequence ID" value="GMG21094.1"/>
    <property type="molecule type" value="Genomic_DNA"/>
</dbReference>
<evidence type="ECO:0000313" key="2">
    <source>
        <dbReference type="Proteomes" id="UP001165063"/>
    </source>
</evidence>
<sequence length="216" mass="24083">MFPRGLVTITSSIKEALTKDEIIPTVIHDKDFVPKGFLLIQYPGDDKQVTMGNTLKPEETQTRPTIHFTLNVPDNNDSIKITNDDKFTLIFTDPDAPTKSDDKWSEYCHYVSTNISLNSFDSESVDAANLDTKLTTQDLTGHDLTSYLGPGPPPKTGKHRYVFLLYKQKPGVSPAQIPDRPNWGTGIPGYGAAEYAKKNGLELLAVNYFFAQNKEQ</sequence>
<dbReference type="PANTHER" id="PTHR11362">
    <property type="entry name" value="PHOSPHATIDYLETHANOLAMINE-BINDING PROTEIN"/>
    <property type="match status" value="1"/>
</dbReference>
<keyword evidence="2" id="KW-1185">Reference proteome</keyword>